<evidence type="ECO:0000259" key="1">
    <source>
        <dbReference type="Pfam" id="PF00425"/>
    </source>
</evidence>
<dbReference type="PANTHER" id="PTHR11236:SF9">
    <property type="entry name" value="ANTHRANILATE SYNTHASE COMPONENT 1"/>
    <property type="match status" value="1"/>
</dbReference>
<dbReference type="Proteomes" id="UP000036873">
    <property type="component" value="Unassembled WGS sequence"/>
</dbReference>
<accession>A0A0L6U385</accession>
<gene>
    <name evidence="3" type="ORF">AKG39_04430</name>
</gene>
<dbReference type="STRING" id="52689.AKG39_04430"/>
<dbReference type="InterPro" id="IPR015890">
    <property type="entry name" value="Chorismate_C"/>
</dbReference>
<feature type="domain" description="Anthranilate synthase component I N-terminal" evidence="2">
    <location>
        <begin position="10"/>
        <end position="145"/>
    </location>
</feature>
<comment type="caution">
    <text evidence="3">The sequence shown here is derived from an EMBL/GenBank/DDBJ whole genome shotgun (WGS) entry which is preliminary data.</text>
</comment>
<dbReference type="Pfam" id="PF00425">
    <property type="entry name" value="Chorismate_bind"/>
    <property type="match status" value="1"/>
</dbReference>
<organism evidence="3 4">
    <name type="scientific">Acetobacterium bakii</name>
    <dbReference type="NCBI Taxonomy" id="52689"/>
    <lineage>
        <taxon>Bacteria</taxon>
        <taxon>Bacillati</taxon>
        <taxon>Bacillota</taxon>
        <taxon>Clostridia</taxon>
        <taxon>Eubacteriales</taxon>
        <taxon>Eubacteriaceae</taxon>
        <taxon>Acetobacterium</taxon>
    </lineage>
</organism>
<dbReference type="InterPro" id="IPR019999">
    <property type="entry name" value="Anth_synth_I-like"/>
</dbReference>
<dbReference type="RefSeq" id="WP_050739150.1">
    <property type="nucleotide sequence ID" value="NZ_LGYO01000008.1"/>
</dbReference>
<keyword evidence="4" id="KW-1185">Reference proteome</keyword>
<dbReference type="AlphaFoldDB" id="A0A0L6U385"/>
<dbReference type="InterPro" id="IPR006805">
    <property type="entry name" value="Anth_synth_I_N"/>
</dbReference>
<evidence type="ECO:0000313" key="4">
    <source>
        <dbReference type="Proteomes" id="UP000036873"/>
    </source>
</evidence>
<dbReference type="OrthoDB" id="9803598at2"/>
<reference evidence="4" key="1">
    <citation type="submission" date="2015-07" db="EMBL/GenBank/DDBJ databases">
        <title>Draft genome sequence of Acetobacterium bakii DSM 8293, a potential psychrophilic chemical producer through syngas fermentation.</title>
        <authorList>
            <person name="Song Y."/>
            <person name="Hwang S."/>
            <person name="Cho B.-K."/>
        </authorList>
    </citation>
    <scope>NUCLEOTIDE SEQUENCE [LARGE SCALE GENOMIC DNA]</scope>
    <source>
        <strain evidence="4">DSM 8239</strain>
    </source>
</reference>
<dbReference type="SUPFAM" id="SSF56322">
    <property type="entry name" value="ADC synthase"/>
    <property type="match status" value="1"/>
</dbReference>
<feature type="domain" description="Chorismate-utilising enzyme C-terminal" evidence="1">
    <location>
        <begin position="268"/>
        <end position="334"/>
    </location>
</feature>
<dbReference type="InterPro" id="IPR005801">
    <property type="entry name" value="ADC_synthase"/>
</dbReference>
<proteinExistence type="predicted"/>
<evidence type="ECO:0000259" key="2">
    <source>
        <dbReference type="Pfam" id="PF04715"/>
    </source>
</evidence>
<evidence type="ECO:0000313" key="3">
    <source>
        <dbReference type="EMBL" id="KNZ42968.1"/>
    </source>
</evidence>
<protein>
    <recommendedName>
        <fullName evidence="5">Aminodeoxychorismate synthase</fullName>
    </recommendedName>
</protein>
<sequence length="346" mass="39732">MLIKKIDTNLDSFELFALFKKEPFVFFLDSGTNHQKLGRYSFIGWDPFVVFKSSHNNIKITQNAIYSEHIGDPLKKLKEILSLYHSEYQTEIPFIGGAVGYLGYNLWHQLEQPPWPLDNSDIPDCYFGLYDGIIIIDHLHDKVYISALGIKDTEENTVLEIEQKIKTTPKNKLTMPFSKNRRILNLKSNLKKGDYLKAVRKIKDGIQSGTICQDHIIQRFDCSFNENPFNLYEKLRKINPVPFSTYMDFGDGQILSNSPERFIHIENKLIDELEPTQHGVYASSIGYIGFNGGIDLNIAIETIICKDQKVSFQVESKIVFDSDPELEHEQALNKAKAFIRTIEAEA</sequence>
<dbReference type="GO" id="GO:0000162">
    <property type="term" value="P:L-tryptophan biosynthetic process"/>
    <property type="evidence" value="ECO:0007669"/>
    <property type="project" value="TreeGrafter"/>
</dbReference>
<dbReference type="Gene3D" id="3.60.120.10">
    <property type="entry name" value="Anthranilate synthase"/>
    <property type="match status" value="2"/>
</dbReference>
<dbReference type="PANTHER" id="PTHR11236">
    <property type="entry name" value="AMINOBENZOATE/ANTHRANILATE SYNTHASE"/>
    <property type="match status" value="1"/>
</dbReference>
<dbReference type="EMBL" id="LGYO01000008">
    <property type="protein sequence ID" value="KNZ42968.1"/>
    <property type="molecule type" value="Genomic_DNA"/>
</dbReference>
<evidence type="ECO:0008006" key="5">
    <source>
        <dbReference type="Google" id="ProtNLM"/>
    </source>
</evidence>
<name>A0A0L6U385_9FIRM</name>
<dbReference type="PATRIC" id="fig|52689.4.peg.3938"/>
<dbReference type="Pfam" id="PF04715">
    <property type="entry name" value="Anth_synt_I_N"/>
    <property type="match status" value="1"/>
</dbReference>